<dbReference type="SMART" id="SM00140">
    <property type="entry name" value="NGF"/>
    <property type="match status" value="1"/>
</dbReference>
<dbReference type="Gene3D" id="2.10.90.10">
    <property type="entry name" value="Cystine-knot cytokines"/>
    <property type="match status" value="1"/>
</dbReference>
<dbReference type="EMBL" id="JAGXEW010000048">
    <property type="protein sequence ID" value="KAK1152095.1"/>
    <property type="molecule type" value="Genomic_DNA"/>
</dbReference>
<dbReference type="GO" id="GO:0021675">
    <property type="term" value="P:nerve development"/>
    <property type="evidence" value="ECO:0007669"/>
    <property type="project" value="TreeGrafter"/>
</dbReference>
<protein>
    <recommendedName>
        <fullName evidence="2">Neurotrophin-4</fullName>
    </recommendedName>
</protein>
<feature type="domain" description="Nerve growth factor-related" evidence="4">
    <location>
        <begin position="1"/>
        <end position="97"/>
    </location>
</feature>
<dbReference type="GO" id="GO:0030425">
    <property type="term" value="C:dendrite"/>
    <property type="evidence" value="ECO:0007669"/>
    <property type="project" value="TreeGrafter"/>
</dbReference>
<organism evidence="5 6">
    <name type="scientific">Acipenser oxyrinchus oxyrinchus</name>
    <dbReference type="NCBI Taxonomy" id="40147"/>
    <lineage>
        <taxon>Eukaryota</taxon>
        <taxon>Metazoa</taxon>
        <taxon>Chordata</taxon>
        <taxon>Craniata</taxon>
        <taxon>Vertebrata</taxon>
        <taxon>Euteleostomi</taxon>
        <taxon>Actinopterygii</taxon>
        <taxon>Chondrostei</taxon>
        <taxon>Acipenseriformes</taxon>
        <taxon>Acipenseridae</taxon>
        <taxon>Acipenser</taxon>
    </lineage>
</organism>
<dbReference type="PANTHER" id="PTHR11589">
    <property type="entry name" value="NERVE GROWTH FACTOR NGF -RELATED"/>
    <property type="match status" value="1"/>
</dbReference>
<dbReference type="GO" id="GO:0048812">
    <property type="term" value="P:neuron projection morphogenesis"/>
    <property type="evidence" value="ECO:0007669"/>
    <property type="project" value="TreeGrafter"/>
</dbReference>
<dbReference type="GO" id="GO:0008021">
    <property type="term" value="C:synaptic vesicle"/>
    <property type="evidence" value="ECO:0007669"/>
    <property type="project" value="TreeGrafter"/>
</dbReference>
<keyword evidence="6" id="KW-1185">Reference proteome</keyword>
<dbReference type="InterPro" id="IPR019846">
    <property type="entry name" value="Nerve_growth_factor_CS"/>
</dbReference>
<dbReference type="AlphaFoldDB" id="A0AAD8CJD1"/>
<gene>
    <name evidence="5" type="primary">ntf4</name>
    <name evidence="5" type="ORF">AOXY_G31692</name>
</gene>
<dbReference type="PRINTS" id="PR00268">
    <property type="entry name" value="NGF"/>
</dbReference>
<dbReference type="GO" id="GO:0038180">
    <property type="term" value="P:nerve growth factor signaling pathway"/>
    <property type="evidence" value="ECO:0007669"/>
    <property type="project" value="TreeGrafter"/>
</dbReference>
<evidence type="ECO:0000313" key="5">
    <source>
        <dbReference type="EMBL" id="KAK1152095.1"/>
    </source>
</evidence>
<name>A0AAD8CJD1_ACIOX</name>
<proteinExistence type="inferred from homology"/>
<sequence>MSVWVTDKKTAVDLRGVSVTVLSEVRTLTGPLKQYFYETRCRGEPVPLSRAGCRGVDRRQWVSECKVKQSFVRALTLNERNLTGWRWVRIDTACVCVLLARTGTGTGTGTV</sequence>
<dbReference type="SUPFAM" id="SSF57501">
    <property type="entry name" value="Cystine-knot cytokines"/>
    <property type="match status" value="1"/>
</dbReference>
<evidence type="ECO:0000256" key="1">
    <source>
        <dbReference type="ARBA" id="ARBA00010783"/>
    </source>
</evidence>
<dbReference type="GO" id="GO:0030424">
    <property type="term" value="C:axon"/>
    <property type="evidence" value="ECO:0007669"/>
    <property type="project" value="TreeGrafter"/>
</dbReference>
<evidence type="ECO:0000256" key="3">
    <source>
        <dbReference type="ARBA" id="ARBA00023030"/>
    </source>
</evidence>
<dbReference type="GO" id="GO:0050804">
    <property type="term" value="P:modulation of chemical synaptic transmission"/>
    <property type="evidence" value="ECO:0007669"/>
    <property type="project" value="TreeGrafter"/>
</dbReference>
<dbReference type="PROSITE" id="PS00248">
    <property type="entry name" value="NGF_1"/>
    <property type="match status" value="1"/>
</dbReference>
<dbReference type="InterPro" id="IPR020408">
    <property type="entry name" value="Nerve_growth_factor-like"/>
</dbReference>
<dbReference type="PANTHER" id="PTHR11589:SF8">
    <property type="entry name" value="NEUROTROPHIN-4"/>
    <property type="match status" value="1"/>
</dbReference>
<evidence type="ECO:0000259" key="4">
    <source>
        <dbReference type="SMART" id="SM00140"/>
    </source>
</evidence>
<dbReference type="PROSITE" id="PS50270">
    <property type="entry name" value="NGF_2"/>
    <property type="match status" value="1"/>
</dbReference>
<dbReference type="GO" id="GO:0005163">
    <property type="term" value="F:nerve growth factor receptor binding"/>
    <property type="evidence" value="ECO:0007669"/>
    <property type="project" value="TreeGrafter"/>
</dbReference>
<dbReference type="GO" id="GO:0005615">
    <property type="term" value="C:extracellular space"/>
    <property type="evidence" value="ECO:0007669"/>
    <property type="project" value="TreeGrafter"/>
</dbReference>
<dbReference type="Proteomes" id="UP001230051">
    <property type="component" value="Unassembled WGS sequence"/>
</dbReference>
<evidence type="ECO:0000256" key="2">
    <source>
        <dbReference type="ARBA" id="ARBA00018008"/>
    </source>
</evidence>
<reference evidence="5" key="1">
    <citation type="submission" date="2022-02" db="EMBL/GenBank/DDBJ databases">
        <title>Atlantic sturgeon de novo genome assembly.</title>
        <authorList>
            <person name="Stock M."/>
            <person name="Klopp C."/>
            <person name="Guiguen Y."/>
            <person name="Cabau C."/>
            <person name="Parinello H."/>
            <person name="Santidrian Yebra-Pimentel E."/>
            <person name="Kuhl H."/>
            <person name="Dirks R.P."/>
            <person name="Guessner J."/>
            <person name="Wuertz S."/>
            <person name="Du K."/>
            <person name="Schartl M."/>
        </authorList>
    </citation>
    <scope>NUCLEOTIDE SEQUENCE</scope>
    <source>
        <strain evidence="5">STURGEONOMICS-FGT-2020</strain>
        <tissue evidence="5">Whole blood</tissue>
    </source>
</reference>
<comment type="caution">
    <text evidence="5">The sequence shown here is derived from an EMBL/GenBank/DDBJ whole genome shotgun (WGS) entry which is preliminary data.</text>
</comment>
<dbReference type="InterPro" id="IPR029034">
    <property type="entry name" value="Cystine-knot_cytokine"/>
</dbReference>
<dbReference type="GO" id="GO:0008083">
    <property type="term" value="F:growth factor activity"/>
    <property type="evidence" value="ECO:0007669"/>
    <property type="project" value="UniProtKB-KW"/>
</dbReference>
<comment type="similarity">
    <text evidence="1">Belongs to the NGF-beta family.</text>
</comment>
<dbReference type="Pfam" id="PF00243">
    <property type="entry name" value="NGF"/>
    <property type="match status" value="1"/>
</dbReference>
<dbReference type="InterPro" id="IPR002072">
    <property type="entry name" value="Nerve_growth_factor-rel"/>
</dbReference>
<evidence type="ECO:0000313" key="6">
    <source>
        <dbReference type="Proteomes" id="UP001230051"/>
    </source>
</evidence>
<keyword evidence="3" id="KW-0339">Growth factor</keyword>
<accession>A0AAD8CJD1</accession>
<dbReference type="GO" id="GO:0043524">
    <property type="term" value="P:negative regulation of neuron apoptotic process"/>
    <property type="evidence" value="ECO:0007669"/>
    <property type="project" value="TreeGrafter"/>
</dbReference>
<dbReference type="GO" id="GO:0007169">
    <property type="term" value="P:cell surface receptor protein tyrosine kinase signaling pathway"/>
    <property type="evidence" value="ECO:0007669"/>
    <property type="project" value="TreeGrafter"/>
</dbReference>